<feature type="compositionally biased region" description="Low complexity" evidence="1">
    <location>
        <begin position="14"/>
        <end position="26"/>
    </location>
</feature>
<evidence type="ECO:0000256" key="1">
    <source>
        <dbReference type="SAM" id="MobiDB-lite"/>
    </source>
</evidence>
<dbReference type="Proteomes" id="UP000094527">
    <property type="component" value="Unassembled WGS sequence"/>
</dbReference>
<feature type="region of interest" description="Disordered" evidence="1">
    <location>
        <begin position="381"/>
        <end position="411"/>
    </location>
</feature>
<evidence type="ECO:0000313" key="2">
    <source>
        <dbReference type="EMBL" id="ODN04283.1"/>
    </source>
</evidence>
<feature type="compositionally biased region" description="Polar residues" evidence="1">
    <location>
        <begin position="381"/>
        <end position="394"/>
    </location>
</feature>
<feature type="compositionally biased region" description="Polar residues" evidence="1">
    <location>
        <begin position="1"/>
        <end position="13"/>
    </location>
</feature>
<comment type="caution">
    <text evidence="2">The sequence shown here is derived from an EMBL/GenBank/DDBJ whole genome shotgun (WGS) entry which is preliminary data.</text>
</comment>
<feature type="non-terminal residue" evidence="2">
    <location>
        <position position="1"/>
    </location>
</feature>
<feature type="compositionally biased region" description="Basic and acidic residues" evidence="1">
    <location>
        <begin position="58"/>
        <end position="71"/>
    </location>
</feature>
<evidence type="ECO:0000313" key="3">
    <source>
        <dbReference type="Proteomes" id="UP000094527"/>
    </source>
</evidence>
<dbReference type="EMBL" id="LJIJ01000048">
    <property type="protein sequence ID" value="ODN04283.1"/>
    <property type="molecule type" value="Genomic_DNA"/>
</dbReference>
<sequence>VDTAKQNLKTTIESSHASVADISSSVPSVDAPGSHELTARPRRTIIPNRKFFDEDEPPKEIVSKKADINEPKRKRRKSEKIAQPNEEVEVTNNLSAKVAKPLKDERLASSVVNVDSRKVTDSCESISTTSSVSGSSNIAKKVNGAKAETKSKAQEDDELPLDETEAAFYRGNIALLGACVLKTDVDLLTSNEESCENGVICCGICRRIKKYRALAEKRKRGSFLCSDCGDVVNKIFTNAMKAKSFSSIVGPPICEGSCPILFSPLDQFCEACFAKTCLRNLPMKDDIYFKIWRAIPPLSRGCVSTTPIANPNTPNVGKIVQVNETGVIGKTTTSLKMLGSRKTNHNGIDVAQEDSNSCDNKNGDVDLISARITTFSHRIDSASSSSNCENTVPKNSIDESHNLENSNSVKSTGVSKEEMLLGRQTGQERVKALIDPILKPDLTDIEIFGFPVVVCGTAYPRKPLCFLCGSSGIEQVLIFLFLFCYLEFSFSLYSKLVHYRVTLSLNVYNKNNLIENV</sequence>
<proteinExistence type="predicted"/>
<keyword evidence="3" id="KW-1185">Reference proteome</keyword>
<protein>
    <submittedName>
        <fullName evidence="2">Uncharacterized protein</fullName>
    </submittedName>
</protein>
<organism evidence="2 3">
    <name type="scientific">Orchesella cincta</name>
    <name type="common">Springtail</name>
    <name type="synonym">Podura cincta</name>
    <dbReference type="NCBI Taxonomy" id="48709"/>
    <lineage>
        <taxon>Eukaryota</taxon>
        <taxon>Metazoa</taxon>
        <taxon>Ecdysozoa</taxon>
        <taxon>Arthropoda</taxon>
        <taxon>Hexapoda</taxon>
        <taxon>Collembola</taxon>
        <taxon>Entomobryomorpha</taxon>
        <taxon>Entomobryoidea</taxon>
        <taxon>Orchesellidae</taxon>
        <taxon>Orchesellinae</taxon>
        <taxon>Orchesella</taxon>
    </lineage>
</organism>
<feature type="region of interest" description="Disordered" evidence="1">
    <location>
        <begin position="128"/>
        <end position="157"/>
    </location>
</feature>
<gene>
    <name evidence="2" type="ORF">Ocin01_02368</name>
</gene>
<dbReference type="AlphaFoldDB" id="A0A1D2NG89"/>
<accession>A0A1D2NG89</accession>
<name>A0A1D2NG89_ORCCI</name>
<reference evidence="2 3" key="1">
    <citation type="journal article" date="2016" name="Genome Biol. Evol.">
        <title>Gene Family Evolution Reflects Adaptation to Soil Environmental Stressors in the Genome of the Collembolan Orchesella cincta.</title>
        <authorList>
            <person name="Faddeeva-Vakhrusheva A."/>
            <person name="Derks M.F."/>
            <person name="Anvar S.Y."/>
            <person name="Agamennone V."/>
            <person name="Suring W."/>
            <person name="Smit S."/>
            <person name="van Straalen N.M."/>
            <person name="Roelofs D."/>
        </authorList>
    </citation>
    <scope>NUCLEOTIDE SEQUENCE [LARGE SCALE GENOMIC DNA]</scope>
    <source>
        <tissue evidence="2">Mixed pool</tissue>
    </source>
</reference>
<feature type="region of interest" description="Disordered" evidence="1">
    <location>
        <begin position="1"/>
        <end position="88"/>
    </location>
</feature>